<protein>
    <submittedName>
        <fullName evidence="1">Uncharacterized protein</fullName>
    </submittedName>
</protein>
<dbReference type="GeneID" id="54347597"/>
<dbReference type="EMBL" id="ML978956">
    <property type="protein sequence ID" value="KAF1934203.1"/>
    <property type="molecule type" value="Genomic_DNA"/>
</dbReference>
<proteinExistence type="predicted"/>
<accession>A0A6A5S2R6</accession>
<organism evidence="1 2">
    <name type="scientific">Didymella exigua CBS 183.55</name>
    <dbReference type="NCBI Taxonomy" id="1150837"/>
    <lineage>
        <taxon>Eukaryota</taxon>
        <taxon>Fungi</taxon>
        <taxon>Dikarya</taxon>
        <taxon>Ascomycota</taxon>
        <taxon>Pezizomycotina</taxon>
        <taxon>Dothideomycetes</taxon>
        <taxon>Pleosporomycetidae</taxon>
        <taxon>Pleosporales</taxon>
        <taxon>Pleosporineae</taxon>
        <taxon>Didymellaceae</taxon>
        <taxon>Didymella</taxon>
    </lineage>
</organism>
<dbReference type="AlphaFoldDB" id="A0A6A5S2R6"/>
<evidence type="ECO:0000313" key="1">
    <source>
        <dbReference type="EMBL" id="KAF1934203.1"/>
    </source>
</evidence>
<evidence type="ECO:0000313" key="2">
    <source>
        <dbReference type="Proteomes" id="UP000800082"/>
    </source>
</evidence>
<dbReference type="RefSeq" id="XP_033454451.1">
    <property type="nucleotide sequence ID" value="XM_033589948.1"/>
</dbReference>
<gene>
    <name evidence="1" type="ORF">M421DRAFT_388697</name>
</gene>
<dbReference type="OrthoDB" id="4216928at2759"/>
<reference evidence="1" key="1">
    <citation type="journal article" date="2020" name="Stud. Mycol.">
        <title>101 Dothideomycetes genomes: a test case for predicting lifestyles and emergence of pathogens.</title>
        <authorList>
            <person name="Haridas S."/>
            <person name="Albert R."/>
            <person name="Binder M."/>
            <person name="Bloem J."/>
            <person name="Labutti K."/>
            <person name="Salamov A."/>
            <person name="Andreopoulos B."/>
            <person name="Baker S."/>
            <person name="Barry K."/>
            <person name="Bills G."/>
            <person name="Bluhm B."/>
            <person name="Cannon C."/>
            <person name="Castanera R."/>
            <person name="Culley D."/>
            <person name="Daum C."/>
            <person name="Ezra D."/>
            <person name="Gonzalez J."/>
            <person name="Henrissat B."/>
            <person name="Kuo A."/>
            <person name="Liang C."/>
            <person name="Lipzen A."/>
            <person name="Lutzoni F."/>
            <person name="Magnuson J."/>
            <person name="Mondo S."/>
            <person name="Nolan M."/>
            <person name="Ohm R."/>
            <person name="Pangilinan J."/>
            <person name="Park H.-J."/>
            <person name="Ramirez L."/>
            <person name="Alfaro M."/>
            <person name="Sun H."/>
            <person name="Tritt A."/>
            <person name="Yoshinaga Y."/>
            <person name="Zwiers L.-H."/>
            <person name="Turgeon B."/>
            <person name="Goodwin S."/>
            <person name="Spatafora J."/>
            <person name="Crous P."/>
            <person name="Grigoriev I."/>
        </authorList>
    </citation>
    <scope>NUCLEOTIDE SEQUENCE</scope>
    <source>
        <strain evidence="1">CBS 183.55</strain>
    </source>
</reference>
<sequence>MRVFGPSLNDQAQAQEHNYLTRQGLHTRGSDSLLANCYETWVCNESLRRTITMSLFVSCVWSLNTRGGLADQVPVLAQIPFTKDLQAWKSAPDE</sequence>
<dbReference type="Proteomes" id="UP000800082">
    <property type="component" value="Unassembled WGS sequence"/>
</dbReference>
<name>A0A6A5S2R6_9PLEO</name>
<keyword evidence="2" id="KW-1185">Reference proteome</keyword>